<proteinExistence type="predicted"/>
<dbReference type="KEGG" id="gce:KYE46_09820"/>
<reference evidence="1 2" key="1">
    <citation type="submission" date="2021-07" db="EMBL/GenBank/DDBJ databases">
        <title>A novel Jannaschia species isolated from marine dinoflagellate Ceratoperidinium margalefii.</title>
        <authorList>
            <person name="Jiang Y."/>
            <person name="Li Z."/>
        </authorList>
    </citation>
    <scope>NUCLEOTIDE SEQUENCE [LARGE SCALE GENOMIC DNA]</scope>
    <source>
        <strain evidence="1 2">J12C1-MA-4</strain>
    </source>
</reference>
<dbReference type="Proteomes" id="UP000825009">
    <property type="component" value="Chromosome"/>
</dbReference>
<protein>
    <submittedName>
        <fullName evidence="1">Pentapeptide repeat-containing protein</fullName>
    </submittedName>
</protein>
<accession>A0A8F6TT77</accession>
<keyword evidence="2" id="KW-1185">Reference proteome</keyword>
<sequence>MTVDELIADLQRPWHHGEHVDARGLVLDEPLVLDGMEVRGFDLSGAQLNGGLSARGTRFRGLAWLRKATIKGTCDLREASFRTDLRADQLEAEDVLLDDCELQGVLSLAGATLRSLSLRNALMMANVTLEGARIDGEVVLDGAEIMGGLWSAEAGIGALDHGEADIFGRLRLPG</sequence>
<evidence type="ECO:0000313" key="1">
    <source>
        <dbReference type="EMBL" id="QXT38250.1"/>
    </source>
</evidence>
<dbReference type="RefSeq" id="WP_219000447.1">
    <property type="nucleotide sequence ID" value="NZ_CP079194.1"/>
</dbReference>
<evidence type="ECO:0000313" key="2">
    <source>
        <dbReference type="Proteomes" id="UP000825009"/>
    </source>
</evidence>
<organism evidence="1 2">
    <name type="scientific">Gymnodinialimonas ceratoperidinii</name>
    <dbReference type="NCBI Taxonomy" id="2856823"/>
    <lineage>
        <taxon>Bacteria</taxon>
        <taxon>Pseudomonadati</taxon>
        <taxon>Pseudomonadota</taxon>
        <taxon>Alphaproteobacteria</taxon>
        <taxon>Rhodobacterales</taxon>
        <taxon>Paracoccaceae</taxon>
        <taxon>Gymnodinialimonas</taxon>
    </lineage>
</organism>
<gene>
    <name evidence="1" type="ORF">KYE46_09820</name>
</gene>
<dbReference type="AlphaFoldDB" id="A0A8F6TT77"/>
<dbReference type="EMBL" id="CP079194">
    <property type="protein sequence ID" value="QXT38250.1"/>
    <property type="molecule type" value="Genomic_DNA"/>
</dbReference>
<dbReference type="InterPro" id="IPR001646">
    <property type="entry name" value="5peptide_repeat"/>
</dbReference>
<name>A0A8F6TT77_9RHOB</name>
<dbReference type="Pfam" id="PF13576">
    <property type="entry name" value="Pentapeptide_3"/>
    <property type="match status" value="1"/>
</dbReference>